<organism evidence="2 3">
    <name type="scientific">Malus domestica</name>
    <name type="common">Apple</name>
    <name type="synonym">Pyrus malus</name>
    <dbReference type="NCBI Taxonomy" id="3750"/>
    <lineage>
        <taxon>Eukaryota</taxon>
        <taxon>Viridiplantae</taxon>
        <taxon>Streptophyta</taxon>
        <taxon>Embryophyta</taxon>
        <taxon>Tracheophyta</taxon>
        <taxon>Spermatophyta</taxon>
        <taxon>Magnoliopsida</taxon>
        <taxon>eudicotyledons</taxon>
        <taxon>Gunneridae</taxon>
        <taxon>Pentapetalae</taxon>
        <taxon>rosids</taxon>
        <taxon>fabids</taxon>
        <taxon>Rosales</taxon>
        <taxon>Rosaceae</taxon>
        <taxon>Amygdaloideae</taxon>
        <taxon>Maleae</taxon>
        <taxon>Malus</taxon>
    </lineage>
</organism>
<dbReference type="Proteomes" id="UP000290289">
    <property type="component" value="Chromosome 16"/>
</dbReference>
<proteinExistence type="predicted"/>
<dbReference type="GO" id="GO:0003676">
    <property type="term" value="F:nucleic acid binding"/>
    <property type="evidence" value="ECO:0007669"/>
    <property type="project" value="InterPro"/>
</dbReference>
<evidence type="ECO:0000313" key="3">
    <source>
        <dbReference type="Proteomes" id="UP000290289"/>
    </source>
</evidence>
<dbReference type="Pfam" id="PF13456">
    <property type="entry name" value="RVT_3"/>
    <property type="match status" value="1"/>
</dbReference>
<reference evidence="2 3" key="1">
    <citation type="submission" date="2018-10" db="EMBL/GenBank/DDBJ databases">
        <title>A high-quality apple genome assembly.</title>
        <authorList>
            <person name="Hu J."/>
        </authorList>
    </citation>
    <scope>NUCLEOTIDE SEQUENCE [LARGE SCALE GENOMIC DNA]</scope>
    <source>
        <strain evidence="3">cv. HFTH1</strain>
        <tissue evidence="2">Young leaf</tissue>
    </source>
</reference>
<dbReference type="EMBL" id="RDQH01000342">
    <property type="protein sequence ID" value="RXH70104.1"/>
    <property type="molecule type" value="Genomic_DNA"/>
</dbReference>
<gene>
    <name evidence="2" type="ORF">DVH24_007360</name>
</gene>
<keyword evidence="3" id="KW-1185">Reference proteome</keyword>
<dbReference type="GO" id="GO:0004523">
    <property type="term" value="F:RNA-DNA hybrid ribonuclease activity"/>
    <property type="evidence" value="ECO:0007669"/>
    <property type="project" value="InterPro"/>
</dbReference>
<evidence type="ECO:0000259" key="1">
    <source>
        <dbReference type="Pfam" id="PF13456"/>
    </source>
</evidence>
<accession>A0A498HIF0</accession>
<dbReference type="AlphaFoldDB" id="A0A498HIF0"/>
<sequence>MMEAEAIREGMGACVGKGYQKVNVETNAANLVKMLQEEIDAAATIEGILVDVKQLAKQLESIEFTNASQHCNRTAYLVFICLYLRIKIPYKWYAFPRMAF</sequence>
<evidence type="ECO:0000313" key="2">
    <source>
        <dbReference type="EMBL" id="RXH70104.1"/>
    </source>
</evidence>
<name>A0A498HIF0_MALDO</name>
<protein>
    <recommendedName>
        <fullName evidence="1">RNase H type-1 domain-containing protein</fullName>
    </recommendedName>
</protein>
<dbReference type="InterPro" id="IPR002156">
    <property type="entry name" value="RNaseH_domain"/>
</dbReference>
<dbReference type="InterPro" id="IPR036397">
    <property type="entry name" value="RNaseH_sf"/>
</dbReference>
<dbReference type="Gene3D" id="3.30.420.10">
    <property type="entry name" value="Ribonuclease H-like superfamily/Ribonuclease H"/>
    <property type="match status" value="1"/>
</dbReference>
<feature type="domain" description="RNase H type-1" evidence="1">
    <location>
        <begin position="3"/>
        <end position="76"/>
    </location>
</feature>
<comment type="caution">
    <text evidence="2">The sequence shown here is derived from an EMBL/GenBank/DDBJ whole genome shotgun (WGS) entry which is preliminary data.</text>
</comment>